<sequence length="119" mass="13603">MNQESFNQQFCVDLEYYLCDVFNSIDNADVKGFGCDGVLAPFVDNELSKKYVIDNKRIIARVFAGRDGQEEYILILNLGNYSLQKYASGNCLNDCLPDLNSKENFIIDTHQKTIVLYLK</sequence>
<gene>
    <name evidence="1" type="ORF">ACFQ21_22045</name>
</gene>
<protein>
    <recommendedName>
        <fullName evidence="3">Maltogenic Amylase C-terminal domain-containing protein</fullName>
    </recommendedName>
</protein>
<organism evidence="1 2">
    <name type="scientific">Ohtaekwangia kribbensis</name>
    <dbReference type="NCBI Taxonomy" id="688913"/>
    <lineage>
        <taxon>Bacteria</taxon>
        <taxon>Pseudomonadati</taxon>
        <taxon>Bacteroidota</taxon>
        <taxon>Cytophagia</taxon>
        <taxon>Cytophagales</taxon>
        <taxon>Fulvivirgaceae</taxon>
        <taxon>Ohtaekwangia</taxon>
    </lineage>
</organism>
<dbReference type="EMBL" id="JBHTKA010000008">
    <property type="protein sequence ID" value="MFD1002023.1"/>
    <property type="molecule type" value="Genomic_DNA"/>
</dbReference>
<name>A0ABW3K7M1_9BACT</name>
<comment type="caution">
    <text evidence="1">The sequence shown here is derived from an EMBL/GenBank/DDBJ whole genome shotgun (WGS) entry which is preliminary data.</text>
</comment>
<dbReference type="Proteomes" id="UP001597112">
    <property type="component" value="Unassembled WGS sequence"/>
</dbReference>
<dbReference type="RefSeq" id="WP_377582731.1">
    <property type="nucleotide sequence ID" value="NZ_JBHTKA010000008.1"/>
</dbReference>
<evidence type="ECO:0008006" key="3">
    <source>
        <dbReference type="Google" id="ProtNLM"/>
    </source>
</evidence>
<accession>A0ABW3K7M1</accession>
<evidence type="ECO:0000313" key="2">
    <source>
        <dbReference type="Proteomes" id="UP001597112"/>
    </source>
</evidence>
<reference evidence="2" key="1">
    <citation type="journal article" date="2019" name="Int. J. Syst. Evol. Microbiol.">
        <title>The Global Catalogue of Microorganisms (GCM) 10K type strain sequencing project: providing services to taxonomists for standard genome sequencing and annotation.</title>
        <authorList>
            <consortium name="The Broad Institute Genomics Platform"/>
            <consortium name="The Broad Institute Genome Sequencing Center for Infectious Disease"/>
            <person name="Wu L."/>
            <person name="Ma J."/>
        </authorList>
    </citation>
    <scope>NUCLEOTIDE SEQUENCE [LARGE SCALE GENOMIC DNA]</scope>
    <source>
        <strain evidence="2">CCUG 58938</strain>
    </source>
</reference>
<evidence type="ECO:0000313" key="1">
    <source>
        <dbReference type="EMBL" id="MFD1002023.1"/>
    </source>
</evidence>
<keyword evidence="2" id="KW-1185">Reference proteome</keyword>
<proteinExistence type="predicted"/>